<evidence type="ECO:0000313" key="3">
    <source>
        <dbReference type="EMBL" id="RAR05387.1"/>
    </source>
</evidence>
<gene>
    <name evidence="3" type="ORF">DDE83_007413</name>
</gene>
<evidence type="ECO:0000256" key="2">
    <source>
        <dbReference type="SAM" id="MobiDB-lite"/>
    </source>
</evidence>
<evidence type="ECO:0000256" key="1">
    <source>
        <dbReference type="SAM" id="Coils"/>
    </source>
</evidence>
<name>A0A364MW53_STELY</name>
<keyword evidence="4" id="KW-1185">Reference proteome</keyword>
<feature type="region of interest" description="Disordered" evidence="2">
    <location>
        <begin position="294"/>
        <end position="320"/>
    </location>
</feature>
<feature type="coiled-coil region" evidence="1">
    <location>
        <begin position="218"/>
        <end position="283"/>
    </location>
</feature>
<proteinExistence type="predicted"/>
<comment type="caution">
    <text evidence="3">The sequence shown here is derived from an EMBL/GenBank/DDBJ whole genome shotgun (WGS) entry which is preliminary data.</text>
</comment>
<reference evidence="4" key="1">
    <citation type="submission" date="2018-05" db="EMBL/GenBank/DDBJ databases">
        <title>Draft genome sequence of Stemphylium lycopersici strain CIDEFI 213.</title>
        <authorList>
            <person name="Medina R."/>
            <person name="Franco M.E.E."/>
            <person name="Lucentini C.G."/>
            <person name="Saparrat M.C.N."/>
            <person name="Balatti P.A."/>
        </authorList>
    </citation>
    <scope>NUCLEOTIDE SEQUENCE [LARGE SCALE GENOMIC DNA]</scope>
    <source>
        <strain evidence="4">CIDEFI 213</strain>
    </source>
</reference>
<sequence length="320" mass="36640">MAGTRIHGTTDQAACCPTTLPPYHKKMPGLVVKPSKRWEGAVTWDGYFLRMHMKTVMASYDRNDPRTWPTIDSLTQTDNGSDYRHMRTPPAFLAYSQELMQVLVESLPMKRTKEKHTMWRSSVKLHNRFRDYPLNFDQEGTLRPYPHILPRELQAWRILVTGLDDMEAEKNSKPLAAGKVSRETGVVGNVSPAMAYLKIMKTLTGADTLPQAEIAELQEKLGNTMESLYKERERAEKSETDVKQLKVKLKKAEKETITVDNQLSNVEKELQVAQKEAVEANERIVTVWSKMQKLQSARPQKRKALEDASTSQQKVARRRD</sequence>
<protein>
    <submittedName>
        <fullName evidence="3">Uncharacterized protein</fullName>
    </submittedName>
</protein>
<dbReference type="AlphaFoldDB" id="A0A364MW53"/>
<evidence type="ECO:0000313" key="4">
    <source>
        <dbReference type="Proteomes" id="UP000249619"/>
    </source>
</evidence>
<organism evidence="3 4">
    <name type="scientific">Stemphylium lycopersici</name>
    <name type="common">Tomato gray leaf spot disease fungus</name>
    <name type="synonym">Thyrospora lycopersici</name>
    <dbReference type="NCBI Taxonomy" id="183478"/>
    <lineage>
        <taxon>Eukaryota</taxon>
        <taxon>Fungi</taxon>
        <taxon>Dikarya</taxon>
        <taxon>Ascomycota</taxon>
        <taxon>Pezizomycotina</taxon>
        <taxon>Dothideomycetes</taxon>
        <taxon>Pleosporomycetidae</taxon>
        <taxon>Pleosporales</taxon>
        <taxon>Pleosporineae</taxon>
        <taxon>Pleosporaceae</taxon>
        <taxon>Stemphylium</taxon>
    </lineage>
</organism>
<dbReference type="EMBL" id="QGDH01000134">
    <property type="protein sequence ID" value="RAR05387.1"/>
    <property type="molecule type" value="Genomic_DNA"/>
</dbReference>
<dbReference type="Proteomes" id="UP000249619">
    <property type="component" value="Unassembled WGS sequence"/>
</dbReference>
<accession>A0A364MW53</accession>
<keyword evidence="1" id="KW-0175">Coiled coil</keyword>